<sequence>MSDEIPTRFDPLPAALQTHLQHQRSLIAARVAAGFPTLPVQWPLAATTLQRVVDAELIDRADCDGWEALGVAFGDTLAQRVPGLAWMQVTDAWGIDAVLRYADSSLQIGASTLLLKRVEQGEVIDIAHLLAWLEEFVATRADDYA</sequence>
<evidence type="ECO:0000259" key="1">
    <source>
        <dbReference type="Pfam" id="PF12713"/>
    </source>
</evidence>
<gene>
    <name evidence="2" type="ORF">REH87_002762</name>
</gene>
<dbReference type="EMBL" id="ABLTIR010000064">
    <property type="protein sequence ID" value="EKZ1927740.1"/>
    <property type="molecule type" value="Genomic_DNA"/>
</dbReference>
<dbReference type="Gene3D" id="1.20.120.1090">
    <property type="match status" value="1"/>
</dbReference>
<dbReference type="Proteomes" id="UP001225498">
    <property type="component" value="Unassembled WGS sequence"/>
</dbReference>
<name>A0AAI9CM27_STEMA</name>
<dbReference type="InterPro" id="IPR024266">
    <property type="entry name" value="DUF3806"/>
</dbReference>
<accession>A0AAI9CM27</accession>
<reference evidence="2" key="1">
    <citation type="submission" date="2023-08" db="EMBL/GenBank/DDBJ databases">
        <authorList>
            <consortium name="Clinical and Environmental Microbiology Branch: Whole genome sequencing antimicrobial resistance pathogens in the healthcare setting"/>
        </authorList>
    </citation>
    <scope>NUCLEOTIDE SEQUENCE</scope>
    <source>
        <strain evidence="2">2023CJ-00293</strain>
    </source>
</reference>
<dbReference type="AlphaFoldDB" id="A0AAI9CM27"/>
<dbReference type="RefSeq" id="WP_005410022.1">
    <property type="nucleotide sequence ID" value="NZ_CP133414.1"/>
</dbReference>
<evidence type="ECO:0000313" key="3">
    <source>
        <dbReference type="Proteomes" id="UP001225498"/>
    </source>
</evidence>
<organism evidence="2 3">
    <name type="scientific">Stenotrophomonas maltophilia</name>
    <name type="common">Pseudomonas maltophilia</name>
    <name type="synonym">Xanthomonas maltophilia</name>
    <dbReference type="NCBI Taxonomy" id="40324"/>
    <lineage>
        <taxon>Bacteria</taxon>
        <taxon>Pseudomonadati</taxon>
        <taxon>Pseudomonadota</taxon>
        <taxon>Gammaproteobacteria</taxon>
        <taxon>Lysobacterales</taxon>
        <taxon>Lysobacteraceae</taxon>
        <taxon>Stenotrophomonas</taxon>
        <taxon>Stenotrophomonas maltophilia group</taxon>
    </lineage>
</organism>
<dbReference type="Pfam" id="PF12713">
    <property type="entry name" value="DUF3806"/>
    <property type="match status" value="1"/>
</dbReference>
<comment type="caution">
    <text evidence="2">The sequence shown here is derived from an EMBL/GenBank/DDBJ whole genome shotgun (WGS) entry which is preliminary data.</text>
</comment>
<protein>
    <submittedName>
        <fullName evidence="2">DUF3806 domain-containing protein</fullName>
    </submittedName>
</protein>
<proteinExistence type="predicted"/>
<evidence type="ECO:0000313" key="2">
    <source>
        <dbReference type="EMBL" id="EKZ1927740.1"/>
    </source>
</evidence>
<feature type="domain" description="DUF3806" evidence="1">
    <location>
        <begin position="47"/>
        <end position="127"/>
    </location>
</feature>